<name>A0A6J2U7B5_DROLE</name>
<evidence type="ECO:0000313" key="2">
    <source>
        <dbReference type="Proteomes" id="UP000504634"/>
    </source>
</evidence>
<feature type="compositionally biased region" description="Polar residues" evidence="1">
    <location>
        <begin position="220"/>
        <end position="229"/>
    </location>
</feature>
<dbReference type="OrthoDB" id="7871672at2759"/>
<sequence length="308" mass="33816">MPLQSKILHIVGDDDGDIEEENVAMAHDRKAWRAPRSRKVSESDEDDDDEVSYNSDETSDDEESTTDDDWSMDVNHITGNPHLSGTEIVMGKQLISPVAPDGLPVMGVSCDIAVQGQQPAVPLVDEAFPKTENQMQEDIKPVNSVDVKAPTEQITDISAESVVAPNQEQQRESENLVADGVLIPGNPPVEIAPKAQTRRKTMRVPARNQPVAIPAFNPVDKQSPSSPTTIGGRVAKRARRSGVQKITPISKVSAHTLAKPLEVSQYFSNVAATLVKQRVCLLPFLHMRDRIDVLVNEAMLKTNLQRRL</sequence>
<gene>
    <name evidence="3" type="primary">LOC115630589</name>
</gene>
<proteinExistence type="predicted"/>
<feature type="compositionally biased region" description="Acidic residues" evidence="1">
    <location>
        <begin position="43"/>
        <end position="71"/>
    </location>
</feature>
<protein>
    <submittedName>
        <fullName evidence="3">Uncharacterized protein LOC115630589</fullName>
    </submittedName>
</protein>
<evidence type="ECO:0000256" key="1">
    <source>
        <dbReference type="SAM" id="MobiDB-lite"/>
    </source>
</evidence>
<keyword evidence="2" id="KW-1185">Reference proteome</keyword>
<feature type="region of interest" description="Disordered" evidence="1">
    <location>
        <begin position="215"/>
        <end position="242"/>
    </location>
</feature>
<accession>A0A6J2U7B5</accession>
<reference evidence="3" key="1">
    <citation type="submission" date="2025-08" db="UniProtKB">
        <authorList>
            <consortium name="RefSeq"/>
        </authorList>
    </citation>
    <scope>IDENTIFICATION</scope>
    <source>
        <strain evidence="3">11010-0011.00</strain>
        <tissue evidence="3">Whole body</tissue>
    </source>
</reference>
<evidence type="ECO:0000313" key="3">
    <source>
        <dbReference type="RefSeq" id="XP_030383067.1"/>
    </source>
</evidence>
<dbReference type="AlphaFoldDB" id="A0A6J2U7B5"/>
<dbReference type="Proteomes" id="UP000504634">
    <property type="component" value="Unplaced"/>
</dbReference>
<dbReference type="RefSeq" id="XP_030383067.1">
    <property type="nucleotide sequence ID" value="XM_030527207.1"/>
</dbReference>
<organism evidence="2 3">
    <name type="scientific">Drosophila lebanonensis</name>
    <name type="common">Fruit fly</name>
    <name type="synonym">Scaptodrosophila lebanonensis</name>
    <dbReference type="NCBI Taxonomy" id="7225"/>
    <lineage>
        <taxon>Eukaryota</taxon>
        <taxon>Metazoa</taxon>
        <taxon>Ecdysozoa</taxon>
        <taxon>Arthropoda</taxon>
        <taxon>Hexapoda</taxon>
        <taxon>Insecta</taxon>
        <taxon>Pterygota</taxon>
        <taxon>Neoptera</taxon>
        <taxon>Endopterygota</taxon>
        <taxon>Diptera</taxon>
        <taxon>Brachycera</taxon>
        <taxon>Muscomorpha</taxon>
        <taxon>Ephydroidea</taxon>
        <taxon>Drosophilidae</taxon>
        <taxon>Scaptodrosophila</taxon>
    </lineage>
</organism>
<dbReference type="GeneID" id="115630589"/>
<feature type="region of interest" description="Disordered" evidence="1">
    <location>
        <begin position="28"/>
        <end position="74"/>
    </location>
</feature>